<accession>A0A4U1GU90</accession>
<sequence length="87" mass="10168">MTENQIIIYQSSNGQTAINVKLQDETVWLTLNQISDLFYKNKSTISRHLNNIYKEEELKQEGTVAKKATVQKEGNRIVERTIEYYSK</sequence>
<reference evidence="2 4" key="2">
    <citation type="submission" date="2019-04" db="EMBL/GenBank/DDBJ databases">
        <title>Pedobacter sp. RP-1-16 sp. nov., isolated from Arctic soil.</title>
        <authorList>
            <person name="Dahal R.H."/>
            <person name="Kim D.-U."/>
        </authorList>
    </citation>
    <scope>NUCLEOTIDE SEQUENCE [LARGE SCALE GENOMIC DNA]</scope>
    <source>
        <strain evidence="2 4">RP-1-16</strain>
    </source>
</reference>
<evidence type="ECO:0000313" key="2">
    <source>
        <dbReference type="EMBL" id="TKC65522.1"/>
    </source>
</evidence>
<evidence type="ECO:0008006" key="5">
    <source>
        <dbReference type="Google" id="ProtNLM"/>
    </source>
</evidence>
<dbReference type="PANTHER" id="PTHR35810:SF1">
    <property type="entry name" value="CYTOPLASMIC PROTEIN"/>
    <property type="match status" value="1"/>
</dbReference>
<dbReference type="EMBL" id="SWDX01000001">
    <property type="protein sequence ID" value="TKC65522.1"/>
    <property type="molecule type" value="Genomic_DNA"/>
</dbReference>
<evidence type="ECO:0000313" key="1">
    <source>
        <dbReference type="EMBL" id="TCC96011.1"/>
    </source>
</evidence>
<evidence type="ECO:0000313" key="4">
    <source>
        <dbReference type="Proteomes" id="UP000309594"/>
    </source>
</evidence>
<comment type="caution">
    <text evidence="2">The sequence shown here is derived from an EMBL/GenBank/DDBJ whole genome shotgun (WGS) entry which is preliminary data.</text>
</comment>
<dbReference type="EMBL" id="SJSM01000007">
    <property type="protein sequence ID" value="TCC96011.1"/>
    <property type="molecule type" value="Genomic_DNA"/>
</dbReference>
<name>A0A4U1GU90_9SPHI</name>
<dbReference type="PANTHER" id="PTHR35810">
    <property type="entry name" value="CYTOPLASMIC PROTEIN-RELATED"/>
    <property type="match status" value="1"/>
</dbReference>
<keyword evidence="3" id="KW-1185">Reference proteome</keyword>
<dbReference type="AlphaFoldDB" id="A0A4U1GU90"/>
<gene>
    <name evidence="1" type="ORF">EZ444_13245</name>
    <name evidence="2" type="ORF">FBD94_02945</name>
</gene>
<dbReference type="OrthoDB" id="9802752at2"/>
<evidence type="ECO:0000313" key="3">
    <source>
        <dbReference type="Proteomes" id="UP000291117"/>
    </source>
</evidence>
<dbReference type="RefSeq" id="WP_131609568.1">
    <property type="nucleotide sequence ID" value="NZ_SJSM01000007.1"/>
</dbReference>
<dbReference type="Proteomes" id="UP000291117">
    <property type="component" value="Unassembled WGS sequence"/>
</dbReference>
<reference evidence="1 3" key="1">
    <citation type="submission" date="2019-02" db="EMBL/GenBank/DDBJ databases">
        <title>Pedobacter sp. RP-3-8 sp. nov., isolated from Arctic soil.</title>
        <authorList>
            <person name="Dahal R.H."/>
        </authorList>
    </citation>
    <scope>NUCLEOTIDE SEQUENCE [LARGE SCALE GENOMIC DNA]</scope>
    <source>
        <strain evidence="1 3">RP-3-8</strain>
    </source>
</reference>
<proteinExistence type="predicted"/>
<accession>A0A4R0N7E5</accession>
<organism evidence="2 4">
    <name type="scientific">Pedobacter hiemivivus</name>
    <dbReference type="NCBI Taxonomy" id="2530454"/>
    <lineage>
        <taxon>Bacteria</taxon>
        <taxon>Pseudomonadati</taxon>
        <taxon>Bacteroidota</taxon>
        <taxon>Sphingobacteriia</taxon>
        <taxon>Sphingobacteriales</taxon>
        <taxon>Sphingobacteriaceae</taxon>
        <taxon>Pedobacter</taxon>
    </lineage>
</organism>
<dbReference type="Proteomes" id="UP000309594">
    <property type="component" value="Unassembled WGS sequence"/>
</dbReference>
<protein>
    <recommendedName>
        <fullName evidence="5">Cell filamentation protein Fic</fullName>
    </recommendedName>
</protein>